<sequence>MDETATELADELRGRVGESLRVVGHHEGDAWAVDYMRDDLRDTYETDDIDAIADDLALSAVGNDRQEDLYALGDLRATVRLFDDGIVVHVPTDAQSGYLVSVADDADVLGRDVVSVVRDTVA</sequence>
<name>A0ABD5NI39_9EURY</name>
<evidence type="ECO:0000313" key="2">
    <source>
        <dbReference type="Proteomes" id="UP001595660"/>
    </source>
</evidence>
<protein>
    <submittedName>
        <fullName evidence="1">Uncharacterized protein</fullName>
    </submittedName>
</protein>
<comment type="caution">
    <text evidence="1">The sequence shown here is derived from an EMBL/GenBank/DDBJ whole genome shotgun (WGS) entry which is preliminary data.</text>
</comment>
<dbReference type="AlphaFoldDB" id="A0ABD5NI39"/>
<dbReference type="InterPro" id="IPR055944">
    <property type="entry name" value="DUF7522"/>
</dbReference>
<dbReference type="RefSeq" id="WP_232569459.1">
    <property type="nucleotide sequence ID" value="NZ_CP089466.1"/>
</dbReference>
<proteinExistence type="predicted"/>
<keyword evidence="2" id="KW-1185">Reference proteome</keyword>
<organism evidence="1 2">
    <name type="scientific">Halobacterium litoreum</name>
    <dbReference type="NCBI Taxonomy" id="2039234"/>
    <lineage>
        <taxon>Archaea</taxon>
        <taxon>Methanobacteriati</taxon>
        <taxon>Methanobacteriota</taxon>
        <taxon>Stenosarchaea group</taxon>
        <taxon>Halobacteria</taxon>
        <taxon>Halobacteriales</taxon>
        <taxon>Halobacteriaceae</taxon>
        <taxon>Halobacterium</taxon>
    </lineage>
</organism>
<dbReference type="Pfam" id="PF24366">
    <property type="entry name" value="DUF7522"/>
    <property type="match status" value="1"/>
</dbReference>
<reference evidence="1 2" key="1">
    <citation type="journal article" date="2019" name="Int. J. Syst. Evol. Microbiol.">
        <title>The Global Catalogue of Microorganisms (GCM) 10K type strain sequencing project: providing services to taxonomists for standard genome sequencing and annotation.</title>
        <authorList>
            <consortium name="The Broad Institute Genomics Platform"/>
            <consortium name="The Broad Institute Genome Sequencing Center for Infectious Disease"/>
            <person name="Wu L."/>
            <person name="Ma J."/>
        </authorList>
    </citation>
    <scope>NUCLEOTIDE SEQUENCE [LARGE SCALE GENOMIC DNA]</scope>
    <source>
        <strain evidence="1 2">CGMCC 1.12562</strain>
    </source>
</reference>
<dbReference type="EMBL" id="JBHRWN010000002">
    <property type="protein sequence ID" value="MFC3478956.1"/>
    <property type="molecule type" value="Genomic_DNA"/>
</dbReference>
<evidence type="ECO:0000313" key="1">
    <source>
        <dbReference type="EMBL" id="MFC3478956.1"/>
    </source>
</evidence>
<dbReference type="Proteomes" id="UP001595660">
    <property type="component" value="Unassembled WGS sequence"/>
</dbReference>
<gene>
    <name evidence="1" type="ORF">ACFOKC_14585</name>
</gene>
<accession>A0ABD5NI39</accession>
<dbReference type="GeneID" id="69118031"/>